<dbReference type="RefSeq" id="WP_058371113.1">
    <property type="nucleotide sequence ID" value="NZ_LNTB01000001.1"/>
</dbReference>
<name>A0A0V8RWM2_PYROC</name>
<evidence type="ECO:0000256" key="2">
    <source>
        <dbReference type="SAM" id="Phobius"/>
    </source>
</evidence>
<keyword evidence="2" id="KW-1133">Transmembrane helix</keyword>
<keyword evidence="4" id="KW-1185">Reference proteome</keyword>
<accession>A0A0V8RWM2</accession>
<proteinExistence type="predicted"/>
<comment type="caution">
    <text evidence="3">The sequence shown here is derived from an EMBL/GenBank/DDBJ whole genome shotgun (WGS) entry which is preliminary data.</text>
</comment>
<dbReference type="OrthoDB" id="28494at2157"/>
<dbReference type="CDD" id="cd00090">
    <property type="entry name" value="HTH_ARSR"/>
    <property type="match status" value="1"/>
</dbReference>
<evidence type="ECO:0000256" key="1">
    <source>
        <dbReference type="SAM" id="MobiDB-lite"/>
    </source>
</evidence>
<dbReference type="InterPro" id="IPR011991">
    <property type="entry name" value="ArsR-like_HTH"/>
</dbReference>
<dbReference type="InterPro" id="IPR000485">
    <property type="entry name" value="AsnC-type_HTH_dom"/>
</dbReference>
<dbReference type="SUPFAM" id="SSF46785">
    <property type="entry name" value="Winged helix' DNA-binding domain"/>
    <property type="match status" value="1"/>
</dbReference>
<dbReference type="Proteomes" id="UP000053352">
    <property type="component" value="Unassembled WGS sequence"/>
</dbReference>
<keyword evidence="2" id="KW-0472">Membrane</keyword>
<dbReference type="EMBL" id="LNTB01000001">
    <property type="protein sequence ID" value="KSW12429.1"/>
    <property type="molecule type" value="Genomic_DNA"/>
</dbReference>
<feature type="transmembrane region" description="Helical" evidence="2">
    <location>
        <begin position="293"/>
        <end position="313"/>
    </location>
</feature>
<evidence type="ECO:0000313" key="3">
    <source>
        <dbReference type="EMBL" id="KSW12429.1"/>
    </source>
</evidence>
<feature type="region of interest" description="Disordered" evidence="1">
    <location>
        <begin position="166"/>
        <end position="290"/>
    </location>
</feature>
<evidence type="ECO:0000313" key="4">
    <source>
        <dbReference type="Proteomes" id="UP000053352"/>
    </source>
</evidence>
<dbReference type="PRINTS" id="PR00033">
    <property type="entry name" value="HTHASNC"/>
</dbReference>
<dbReference type="Pfam" id="PF13412">
    <property type="entry name" value="HTH_24"/>
    <property type="match status" value="1"/>
</dbReference>
<sequence>MSRVLLCIALPAAMLLLAFSAAAHAELSKTPVVTIRDDGTVVVEIWGTAEPGMNEYPAPVPAIPATIEARLGGSLVSAIYSGGKIYVAASGRGSVYIDYLGNVTEQNGVLQFLVNYTGLVELRVSPGVVLLSLPEGLVNATTVNNTVVLYLRGPATIRYVLAPQTPPTATAKTKTGAAATTSTPASKTSKTTATTFTTTTTTTKAAAKPGGTTTTTRTSVTRATKATSTTTASTTARTATATSTTTPAAPVAPATTSTALATTRLSTTMRPATTTGRPSSPPPAAGSKGPSTALIGGVAAVLVVAVAAGLALARRGGVFGGGGGVPSNAAAPISSTGLDEVDLLILSKLEEHGGSVLQSQLLRETGIPKTTLWRHVRRLAAMGYIRIVKEGKANRLILLKKP</sequence>
<dbReference type="GO" id="GO:0043565">
    <property type="term" value="F:sequence-specific DNA binding"/>
    <property type="evidence" value="ECO:0007669"/>
    <property type="project" value="InterPro"/>
</dbReference>
<gene>
    <name evidence="3" type="ORF">CF15_06800</name>
</gene>
<dbReference type="InterPro" id="IPR036388">
    <property type="entry name" value="WH-like_DNA-bd_sf"/>
</dbReference>
<protein>
    <recommendedName>
        <fullName evidence="5">HTH iclR-type domain-containing protein</fullName>
    </recommendedName>
</protein>
<keyword evidence="2" id="KW-0812">Transmembrane</keyword>
<organism evidence="3 4">
    <name type="scientific">Pyrodictium occultum</name>
    <dbReference type="NCBI Taxonomy" id="2309"/>
    <lineage>
        <taxon>Archaea</taxon>
        <taxon>Thermoproteota</taxon>
        <taxon>Thermoprotei</taxon>
        <taxon>Desulfurococcales</taxon>
        <taxon>Pyrodictiaceae</taxon>
        <taxon>Pyrodictium</taxon>
    </lineage>
</organism>
<dbReference type="Gene3D" id="1.10.10.10">
    <property type="entry name" value="Winged helix-like DNA-binding domain superfamily/Winged helix DNA-binding domain"/>
    <property type="match status" value="1"/>
</dbReference>
<dbReference type="InterPro" id="IPR036390">
    <property type="entry name" value="WH_DNA-bd_sf"/>
</dbReference>
<reference evidence="3 4" key="1">
    <citation type="submission" date="2015-11" db="EMBL/GenBank/DDBJ databases">
        <title>Genome sequence of Pyrodictium occultum PL-19, a marine hyperthermophilic archaeon isolated from Volcano, Italy.</title>
        <authorList>
            <person name="Utturkar S."/>
            <person name="Huber H."/>
            <person name="Leptihn S."/>
            <person name="Brown S."/>
            <person name="Stetter K.O."/>
            <person name="Podar M."/>
        </authorList>
    </citation>
    <scope>NUCLEOTIDE SEQUENCE [LARGE SCALE GENOMIC DNA]</scope>
    <source>
        <strain evidence="3 4">PL-19</strain>
    </source>
</reference>
<evidence type="ECO:0008006" key="5">
    <source>
        <dbReference type="Google" id="ProtNLM"/>
    </source>
</evidence>
<dbReference type="AlphaFoldDB" id="A0A0V8RWM2"/>
<feature type="compositionally biased region" description="Low complexity" evidence="1">
    <location>
        <begin position="167"/>
        <end position="278"/>
    </location>
</feature>